<gene>
    <name evidence="5" type="primary">mtlK</name>
    <name evidence="5" type="ORF">CEV31_3029</name>
</gene>
<dbReference type="SUPFAM" id="SSF48179">
    <property type="entry name" value="6-phosphogluconate dehydrogenase C-terminal domain-like"/>
    <property type="match status" value="1"/>
</dbReference>
<feature type="domain" description="Mannitol dehydrogenase N-terminal" evidence="3">
    <location>
        <begin position="28"/>
        <end position="279"/>
    </location>
</feature>
<evidence type="ECO:0000259" key="4">
    <source>
        <dbReference type="Pfam" id="PF08125"/>
    </source>
</evidence>
<dbReference type="Gene3D" id="1.10.1040.10">
    <property type="entry name" value="N-(1-d-carboxylethyl)-l-norvaline Dehydrogenase, domain 2"/>
    <property type="match status" value="1"/>
</dbReference>
<evidence type="ECO:0000256" key="2">
    <source>
        <dbReference type="ARBA" id="ARBA00023027"/>
    </source>
</evidence>
<dbReference type="Gene3D" id="3.40.50.720">
    <property type="entry name" value="NAD(P)-binding Rossmann-like Domain"/>
    <property type="match status" value="1"/>
</dbReference>
<comment type="caution">
    <text evidence="5">The sequence shown here is derived from an EMBL/GenBank/DDBJ whole genome shotgun (WGS) entry which is preliminary data.</text>
</comment>
<dbReference type="InterPro" id="IPR000669">
    <property type="entry name" value="Mannitol_DH"/>
</dbReference>
<evidence type="ECO:0000259" key="3">
    <source>
        <dbReference type="Pfam" id="PF01232"/>
    </source>
</evidence>
<dbReference type="Pfam" id="PF01232">
    <property type="entry name" value="Mannitol_dh"/>
    <property type="match status" value="1"/>
</dbReference>
<dbReference type="EMBL" id="NNRJ01000051">
    <property type="protein sequence ID" value="OYR14843.1"/>
    <property type="molecule type" value="Genomic_DNA"/>
</dbReference>
<dbReference type="InterPro" id="IPR050988">
    <property type="entry name" value="Mannitol_DH/Oxidoreductase"/>
</dbReference>
<keyword evidence="6" id="KW-1185">Reference proteome</keyword>
<proteinExistence type="predicted"/>
<dbReference type="InterPro" id="IPR008927">
    <property type="entry name" value="6-PGluconate_DH-like_C_sf"/>
</dbReference>
<sequence>MTKLTHANLPSITKVQKPGYDLAALKPGIVHFGVGNFHRAHQAVYLDDLFGLGLDHDWALVGAGVRASDDAMRDTLKAQDWLTTVVDQEAEHSEARVTASMIDYVTISTDEGRKALMDYLTSPDIRIVSMTITEGGYYIDPASQHFDAAHPDIVYDGVHVDKPNTVFGLIVQALKLRKAADVEPFTVMSCDNIPGNGHVTEDAIVGLAKLSDPEFADWVSANVAFPNSMVDRITPATGAREREIALKEFEVEDGWPVFCEGFKQWVVEDKFPTGRPRLHKVGVIFSDQVDAYELMKIRILNGGHAAIAYPGGLLDIHFVHEAMEHPLIRQYLEKLTKEEIIPEVPPVPNTVLEDYRLLIDKRFANPKIGDTIRRLCLDGSNRQPKFILPTVSDRLAKGHSVTGLALVSALWCRYCYGTTDSGAVIEPNDPSWDRLVKQAALAKDEPAHWLEMTDIFGSLSQHPVYVEAFSAALKRIWLDGAAKTLERYLANEGL</sequence>
<accession>A0A256FJ21</accession>
<dbReference type="InterPro" id="IPR023027">
    <property type="entry name" value="Mannitol_DH_CS"/>
</dbReference>
<dbReference type="SUPFAM" id="SSF51735">
    <property type="entry name" value="NAD(P)-binding Rossmann-fold domains"/>
    <property type="match status" value="1"/>
</dbReference>
<dbReference type="EC" id="1.1.1.67" evidence="5"/>
<dbReference type="PANTHER" id="PTHR43362:SF1">
    <property type="entry name" value="MANNITOL DEHYDROGENASE 2-RELATED"/>
    <property type="match status" value="1"/>
</dbReference>
<protein>
    <submittedName>
        <fullName evidence="5">Mannitol 2-dehydrogenase</fullName>
        <ecNumber evidence="5">1.1.1.67</ecNumber>
    </submittedName>
</protein>
<dbReference type="InterPro" id="IPR013328">
    <property type="entry name" value="6PGD_dom2"/>
</dbReference>
<reference evidence="5 6" key="1">
    <citation type="submission" date="2017-07" db="EMBL/GenBank/DDBJ databases">
        <title>Phylogenetic study on the rhizospheric bacterium Ochrobactrum sp. A44.</title>
        <authorList>
            <person name="Krzyzanowska D.M."/>
            <person name="Ossowicki A."/>
            <person name="Rajewska M."/>
            <person name="Maciag T."/>
            <person name="Kaczynski Z."/>
            <person name="Czerwicka M."/>
            <person name="Jafra S."/>
        </authorList>
    </citation>
    <scope>NUCLEOTIDE SEQUENCE [LARGE SCALE GENOMIC DNA]</scope>
    <source>
        <strain evidence="5 6">DSM 7216</strain>
    </source>
</reference>
<dbReference type="GO" id="GO:0050086">
    <property type="term" value="F:mannitol 2-dehydrogenase activity"/>
    <property type="evidence" value="ECO:0007669"/>
    <property type="project" value="UniProtKB-EC"/>
</dbReference>
<dbReference type="PRINTS" id="PR00084">
    <property type="entry name" value="MTLDHDRGNASE"/>
</dbReference>
<dbReference type="InterPro" id="IPR036291">
    <property type="entry name" value="NAD(P)-bd_dom_sf"/>
</dbReference>
<dbReference type="Proteomes" id="UP000215590">
    <property type="component" value="Unassembled WGS sequence"/>
</dbReference>
<feature type="domain" description="Mannitol dehydrogenase C-terminal" evidence="4">
    <location>
        <begin position="289"/>
        <end position="477"/>
    </location>
</feature>
<evidence type="ECO:0000313" key="6">
    <source>
        <dbReference type="Proteomes" id="UP000215590"/>
    </source>
</evidence>
<keyword evidence="1 5" id="KW-0560">Oxidoreductase</keyword>
<dbReference type="RefSeq" id="WP_094508025.1">
    <property type="nucleotide sequence ID" value="NZ_JBHEEK010000003.1"/>
</dbReference>
<dbReference type="PANTHER" id="PTHR43362">
    <property type="entry name" value="MANNITOL DEHYDROGENASE DSF1-RELATED"/>
    <property type="match status" value="1"/>
</dbReference>
<dbReference type="PROSITE" id="PS00974">
    <property type="entry name" value="MANNITOL_DHGENASE"/>
    <property type="match status" value="1"/>
</dbReference>
<evidence type="ECO:0000256" key="1">
    <source>
        <dbReference type="ARBA" id="ARBA00023002"/>
    </source>
</evidence>
<keyword evidence="2" id="KW-0520">NAD</keyword>
<dbReference type="AlphaFoldDB" id="A0A256FJ21"/>
<dbReference type="OrthoDB" id="271711at2"/>
<dbReference type="InterPro" id="IPR013131">
    <property type="entry name" value="Mannitol_DH_N"/>
</dbReference>
<dbReference type="Pfam" id="PF08125">
    <property type="entry name" value="Mannitol_dh_C"/>
    <property type="match status" value="1"/>
</dbReference>
<evidence type="ECO:0000313" key="5">
    <source>
        <dbReference type="EMBL" id="OYR14843.1"/>
    </source>
</evidence>
<dbReference type="GO" id="GO:0019594">
    <property type="term" value="P:mannitol metabolic process"/>
    <property type="evidence" value="ECO:0007669"/>
    <property type="project" value="InterPro"/>
</dbReference>
<name>A0A256FJ21_9HYPH</name>
<dbReference type="InterPro" id="IPR013118">
    <property type="entry name" value="Mannitol_DH_C"/>
</dbReference>
<organism evidence="5 6">
    <name type="scientific">Brucella thiophenivorans</name>
    <dbReference type="NCBI Taxonomy" id="571255"/>
    <lineage>
        <taxon>Bacteria</taxon>
        <taxon>Pseudomonadati</taxon>
        <taxon>Pseudomonadota</taxon>
        <taxon>Alphaproteobacteria</taxon>
        <taxon>Hyphomicrobiales</taxon>
        <taxon>Brucellaceae</taxon>
        <taxon>Brucella/Ochrobactrum group</taxon>
        <taxon>Brucella</taxon>
    </lineage>
</organism>